<feature type="region of interest" description="Disordered" evidence="1">
    <location>
        <begin position="76"/>
        <end position="141"/>
    </location>
</feature>
<keyword evidence="4" id="KW-1185">Reference proteome</keyword>
<dbReference type="EMBL" id="SMKL01000128">
    <property type="protein sequence ID" value="TDC45631.1"/>
    <property type="molecule type" value="Genomic_DNA"/>
</dbReference>
<gene>
    <name evidence="3" type="ORF">E1212_28630</name>
</gene>
<evidence type="ECO:0000256" key="1">
    <source>
        <dbReference type="SAM" id="MobiDB-lite"/>
    </source>
</evidence>
<accession>A0A4R4R985</accession>
<proteinExistence type="predicted"/>
<evidence type="ECO:0000313" key="3">
    <source>
        <dbReference type="EMBL" id="TDC45631.1"/>
    </source>
</evidence>
<dbReference type="Proteomes" id="UP000295621">
    <property type="component" value="Unassembled WGS sequence"/>
</dbReference>
<feature type="compositionally biased region" description="Basic and acidic residues" evidence="1">
    <location>
        <begin position="76"/>
        <end position="125"/>
    </location>
</feature>
<protein>
    <recommendedName>
        <fullName evidence="5">LapA family protein</fullName>
    </recommendedName>
</protein>
<dbReference type="RefSeq" id="WP_131988882.1">
    <property type="nucleotide sequence ID" value="NZ_SMKL01000128.1"/>
</dbReference>
<keyword evidence="2" id="KW-0812">Transmembrane</keyword>
<dbReference type="AlphaFoldDB" id="A0A4R4R985"/>
<reference evidence="3 4" key="1">
    <citation type="submission" date="2019-02" db="EMBL/GenBank/DDBJ databases">
        <title>Draft genome sequences of novel Actinobacteria.</title>
        <authorList>
            <person name="Sahin N."/>
            <person name="Ay H."/>
            <person name="Saygin H."/>
        </authorList>
    </citation>
    <scope>NUCLEOTIDE SEQUENCE [LARGE SCALE GENOMIC DNA]</scope>
    <source>
        <strain evidence="3 4">KC603</strain>
    </source>
</reference>
<evidence type="ECO:0008006" key="5">
    <source>
        <dbReference type="Google" id="ProtNLM"/>
    </source>
</evidence>
<keyword evidence="2" id="KW-0472">Membrane</keyword>
<evidence type="ECO:0000313" key="4">
    <source>
        <dbReference type="Proteomes" id="UP000295621"/>
    </source>
</evidence>
<organism evidence="3 4">
    <name type="scientific">Jiangella ureilytica</name>
    <dbReference type="NCBI Taxonomy" id="2530374"/>
    <lineage>
        <taxon>Bacteria</taxon>
        <taxon>Bacillati</taxon>
        <taxon>Actinomycetota</taxon>
        <taxon>Actinomycetes</taxon>
        <taxon>Jiangellales</taxon>
        <taxon>Jiangellaceae</taxon>
        <taxon>Jiangella</taxon>
    </lineage>
</organism>
<keyword evidence="2" id="KW-1133">Transmembrane helix</keyword>
<evidence type="ECO:0000256" key="2">
    <source>
        <dbReference type="SAM" id="Phobius"/>
    </source>
</evidence>
<feature type="transmembrane region" description="Helical" evidence="2">
    <location>
        <begin position="42"/>
        <end position="65"/>
    </location>
</feature>
<name>A0A4R4R985_9ACTN</name>
<sequence length="141" mass="15138">MVAVALIVLLLALLLTIGMVTGAGESIPVDLLGSEVTTSGSGLYFAGLLTGLATLASLWLLRVGLRKDWRQRKRIRDLERRAERADEPHGAPEGDRSPADGDRSPAGRGDDERPGEDRRNGDRQEPAPAEPGTPASHRDHT</sequence>
<comment type="caution">
    <text evidence="3">The sequence shown here is derived from an EMBL/GenBank/DDBJ whole genome shotgun (WGS) entry which is preliminary data.</text>
</comment>